<keyword evidence="2" id="KW-1185">Reference proteome</keyword>
<protein>
    <submittedName>
        <fullName evidence="1">Uncharacterized protein</fullName>
    </submittedName>
</protein>
<dbReference type="Proteomes" id="UP000886998">
    <property type="component" value="Unassembled WGS sequence"/>
</dbReference>
<proteinExistence type="predicted"/>
<sequence length="111" mass="13207">MEVIGMKMNKARELQSFSGLSNNHRNIVSRIIRFSSFMLRLDRRYAFVAIIYTMHLFNSKLTSITAASENRSLHQQNQQKYPDAKCEMNAETHTYHLQRWIKIEQEFSSYE</sequence>
<comment type="caution">
    <text evidence="1">The sequence shown here is derived from an EMBL/GenBank/DDBJ whole genome shotgun (WGS) entry which is preliminary data.</text>
</comment>
<gene>
    <name evidence="1" type="ORF">TNIN_377161</name>
</gene>
<dbReference type="EMBL" id="BMAV01016303">
    <property type="protein sequence ID" value="GFY66941.1"/>
    <property type="molecule type" value="Genomic_DNA"/>
</dbReference>
<evidence type="ECO:0000313" key="2">
    <source>
        <dbReference type="Proteomes" id="UP000886998"/>
    </source>
</evidence>
<accession>A0A8X6Y6D8</accession>
<dbReference type="AlphaFoldDB" id="A0A8X6Y6D8"/>
<name>A0A8X6Y6D8_9ARAC</name>
<organism evidence="1 2">
    <name type="scientific">Trichonephila inaurata madagascariensis</name>
    <dbReference type="NCBI Taxonomy" id="2747483"/>
    <lineage>
        <taxon>Eukaryota</taxon>
        <taxon>Metazoa</taxon>
        <taxon>Ecdysozoa</taxon>
        <taxon>Arthropoda</taxon>
        <taxon>Chelicerata</taxon>
        <taxon>Arachnida</taxon>
        <taxon>Araneae</taxon>
        <taxon>Araneomorphae</taxon>
        <taxon>Entelegynae</taxon>
        <taxon>Araneoidea</taxon>
        <taxon>Nephilidae</taxon>
        <taxon>Trichonephila</taxon>
        <taxon>Trichonephila inaurata</taxon>
    </lineage>
</organism>
<reference evidence="1" key="1">
    <citation type="submission" date="2020-08" db="EMBL/GenBank/DDBJ databases">
        <title>Multicomponent nature underlies the extraordinary mechanical properties of spider dragline silk.</title>
        <authorList>
            <person name="Kono N."/>
            <person name="Nakamura H."/>
            <person name="Mori M."/>
            <person name="Yoshida Y."/>
            <person name="Ohtoshi R."/>
            <person name="Malay A.D."/>
            <person name="Moran D.A.P."/>
            <person name="Tomita M."/>
            <person name="Numata K."/>
            <person name="Arakawa K."/>
        </authorList>
    </citation>
    <scope>NUCLEOTIDE SEQUENCE</scope>
</reference>
<evidence type="ECO:0000313" key="1">
    <source>
        <dbReference type="EMBL" id="GFY66941.1"/>
    </source>
</evidence>